<evidence type="ECO:0000256" key="5">
    <source>
        <dbReference type="ARBA" id="ARBA00022801"/>
    </source>
</evidence>
<feature type="domain" description="Peptidase M13 N-terminal" evidence="10">
    <location>
        <begin position="205"/>
        <end position="586"/>
    </location>
</feature>
<dbReference type="Gene3D" id="1.10.1380.10">
    <property type="entry name" value="Neutral endopeptidase , domain2"/>
    <property type="match status" value="1"/>
</dbReference>
<keyword evidence="5" id="KW-0378">Hydrolase</keyword>
<comment type="similarity">
    <text evidence="2">Belongs to the peptidase M13 family.</text>
</comment>
<dbReference type="Pfam" id="PF05649">
    <property type="entry name" value="Peptidase_M13_N"/>
    <property type="match status" value="1"/>
</dbReference>
<comment type="cofactor">
    <cofactor evidence="1">
        <name>Zn(2+)</name>
        <dbReference type="ChEBI" id="CHEBI:29105"/>
    </cofactor>
</comment>
<keyword evidence="8" id="KW-1133">Transmembrane helix</keyword>
<keyword evidence="11" id="KW-1185">Reference proteome</keyword>
<dbReference type="AlphaFoldDB" id="A0A914D529"/>
<dbReference type="PROSITE" id="PS51885">
    <property type="entry name" value="NEPRILYSIN"/>
    <property type="match status" value="1"/>
</dbReference>
<dbReference type="GO" id="GO:0016485">
    <property type="term" value="P:protein processing"/>
    <property type="evidence" value="ECO:0007669"/>
    <property type="project" value="TreeGrafter"/>
</dbReference>
<dbReference type="InterPro" id="IPR042089">
    <property type="entry name" value="Peptidase_M13_dom_2"/>
</dbReference>
<evidence type="ECO:0000256" key="7">
    <source>
        <dbReference type="ARBA" id="ARBA00023049"/>
    </source>
</evidence>
<name>A0A914D529_9BILA</name>
<dbReference type="Gene3D" id="3.40.390.10">
    <property type="entry name" value="Collagenase (Catalytic Domain)"/>
    <property type="match status" value="1"/>
</dbReference>
<feature type="domain" description="Peptidase M13 C-terminal" evidence="9">
    <location>
        <begin position="648"/>
        <end position="822"/>
    </location>
</feature>
<keyword evidence="6" id="KW-0862">Zinc</keyword>
<evidence type="ECO:0000256" key="4">
    <source>
        <dbReference type="ARBA" id="ARBA00022723"/>
    </source>
</evidence>
<evidence type="ECO:0000256" key="1">
    <source>
        <dbReference type="ARBA" id="ARBA00001947"/>
    </source>
</evidence>
<protein>
    <submittedName>
        <fullName evidence="12">Uncharacterized protein</fullName>
    </submittedName>
</protein>
<evidence type="ECO:0000313" key="12">
    <source>
        <dbReference type="WBParaSite" id="ACRNAN_scaffold1927.g27566.t1"/>
    </source>
</evidence>
<dbReference type="CDD" id="cd08662">
    <property type="entry name" value="M13"/>
    <property type="match status" value="1"/>
</dbReference>
<evidence type="ECO:0000256" key="2">
    <source>
        <dbReference type="ARBA" id="ARBA00007357"/>
    </source>
</evidence>
<dbReference type="PRINTS" id="PR00786">
    <property type="entry name" value="NEPRILYSIN"/>
</dbReference>
<evidence type="ECO:0000256" key="8">
    <source>
        <dbReference type="SAM" id="Phobius"/>
    </source>
</evidence>
<keyword evidence="7" id="KW-0482">Metalloprotease</keyword>
<dbReference type="GO" id="GO:0004222">
    <property type="term" value="F:metalloendopeptidase activity"/>
    <property type="evidence" value="ECO:0007669"/>
    <property type="project" value="InterPro"/>
</dbReference>
<organism evidence="11 12">
    <name type="scientific">Acrobeloides nanus</name>
    <dbReference type="NCBI Taxonomy" id="290746"/>
    <lineage>
        <taxon>Eukaryota</taxon>
        <taxon>Metazoa</taxon>
        <taxon>Ecdysozoa</taxon>
        <taxon>Nematoda</taxon>
        <taxon>Chromadorea</taxon>
        <taxon>Rhabditida</taxon>
        <taxon>Tylenchina</taxon>
        <taxon>Cephalobomorpha</taxon>
        <taxon>Cephaloboidea</taxon>
        <taxon>Cephalobidae</taxon>
        <taxon>Acrobeloides</taxon>
    </lineage>
</organism>
<dbReference type="Proteomes" id="UP000887540">
    <property type="component" value="Unplaced"/>
</dbReference>
<evidence type="ECO:0000313" key="11">
    <source>
        <dbReference type="Proteomes" id="UP000887540"/>
    </source>
</evidence>
<evidence type="ECO:0000259" key="9">
    <source>
        <dbReference type="Pfam" id="PF01431"/>
    </source>
</evidence>
<dbReference type="PANTHER" id="PTHR11733">
    <property type="entry name" value="ZINC METALLOPROTEASE FAMILY M13 NEPRILYSIN-RELATED"/>
    <property type="match status" value="1"/>
</dbReference>
<dbReference type="WBParaSite" id="ACRNAN_scaffold1927.g27566.t1">
    <property type="protein sequence ID" value="ACRNAN_scaffold1927.g27566.t1"/>
    <property type="gene ID" value="ACRNAN_scaffold1927.g27566"/>
</dbReference>
<keyword evidence="3" id="KW-0645">Protease</keyword>
<dbReference type="GO" id="GO:0005886">
    <property type="term" value="C:plasma membrane"/>
    <property type="evidence" value="ECO:0007669"/>
    <property type="project" value="TreeGrafter"/>
</dbReference>
<dbReference type="InterPro" id="IPR008753">
    <property type="entry name" value="Peptidase_M13_N"/>
</dbReference>
<feature type="transmembrane region" description="Helical" evidence="8">
    <location>
        <begin position="111"/>
        <end position="133"/>
    </location>
</feature>
<keyword evidence="8" id="KW-0812">Transmembrane</keyword>
<reference evidence="12" key="1">
    <citation type="submission" date="2022-11" db="UniProtKB">
        <authorList>
            <consortium name="WormBaseParasite"/>
        </authorList>
    </citation>
    <scope>IDENTIFICATION</scope>
</reference>
<dbReference type="InterPro" id="IPR018497">
    <property type="entry name" value="Peptidase_M13_C"/>
</dbReference>
<evidence type="ECO:0000256" key="6">
    <source>
        <dbReference type="ARBA" id="ARBA00022833"/>
    </source>
</evidence>
<dbReference type="InterPro" id="IPR000718">
    <property type="entry name" value="Peptidase_M13"/>
</dbReference>
<sequence length="897" mass="102575">MASTAKKKKSFTSKNWYLKNPGSVLYPSYALLRTHKRRRLLATRTVLPRFQVQAITNFAESTQSVQNDPISTSSNITKHVISAVPSLNTNSDLDSNHENDSTRRSRSCITIFAAFIVLLVFIIGISLIGLAIFTDGFKFLSGNTKCQKIPSSPLGTPPTITDLQNLPAMIPPQRILTIPQNICLTPDCVKLSSNILTNMNAKMSPCEDFYEFSCGSYIMSKPVPDSDRKASAFIETKMRLNMEFKELLEDFSRDEKSDSAKLVYIYYDSCMDDQAQDTLDLMPLFSLVSSLGGWSLLQNAKFDEKDFFWETLEGQMHLFGVDGLIGMTVRTDPLNENGGGVLTLHAPRLLLEHRHLYSDDFEKNVFLQQYKIYMVDLLQLLGADPEGIEPQLKEIIDFEQSLANITNPYSKQKSTIPLRELKERLYRIEWKLFLNTDLRLLLSPIDDDTVIEVHDADYFRKLEKLLKMTETRTLKNYLMWKVIASYNTYLPQRYRVPYENLESALYGTTVRPLWAECINEVKKRLSIPLAVLYSKKYQNEEKLNKVGEVLGDLKSSLEQNILNADWMDEGTRAMALRKLKNLHLTIDISKNSPNESMVLLPYSGLRLAGNAYFENSLALRKALKRSSLKRLHVSIKAPWYKLLTDLEAFHRYTSNEIVFPSGLLHFPFFVMNAPKYVNYGALGMIMGQEITQSFDDLGANFDDNGELRVWWQPDTRNFFESKKQCFIAQYDSKTNPFTDKKLDGRKTLRENIADNGGLRAAFNAYNLRTMHDPERQQLPALTNFTDHQLFFLAFANAWCESHKITPAHQFSDTENTALNMFRGEWPPGSPDLNPLDYAIWTILEKKACAKPHPTVESLKRALVKAWDEISVDTLRKIVDDFPKRLKACVEADGGHFE</sequence>
<accession>A0A914D529</accession>
<dbReference type="GO" id="GO:0046872">
    <property type="term" value="F:metal ion binding"/>
    <property type="evidence" value="ECO:0007669"/>
    <property type="project" value="UniProtKB-KW"/>
</dbReference>
<dbReference type="SUPFAM" id="SSF55486">
    <property type="entry name" value="Metalloproteases ('zincins'), catalytic domain"/>
    <property type="match status" value="1"/>
</dbReference>
<dbReference type="PANTHER" id="PTHR11733:SF167">
    <property type="entry name" value="FI17812P1-RELATED"/>
    <property type="match status" value="1"/>
</dbReference>
<keyword evidence="8" id="KW-0472">Membrane</keyword>
<evidence type="ECO:0000256" key="3">
    <source>
        <dbReference type="ARBA" id="ARBA00022670"/>
    </source>
</evidence>
<proteinExistence type="inferred from homology"/>
<dbReference type="InterPro" id="IPR024079">
    <property type="entry name" value="MetalloPept_cat_dom_sf"/>
</dbReference>
<keyword evidence="4" id="KW-0479">Metal-binding</keyword>
<dbReference type="Pfam" id="PF01431">
    <property type="entry name" value="Peptidase_M13"/>
    <property type="match status" value="1"/>
</dbReference>
<evidence type="ECO:0000259" key="10">
    <source>
        <dbReference type="Pfam" id="PF05649"/>
    </source>
</evidence>